<proteinExistence type="predicted"/>
<reference evidence="2" key="2">
    <citation type="submission" date="2015-01" db="EMBL/GenBank/DDBJ databases">
        <title>Evolutionary Origins and Diversification of the Mycorrhizal Mutualists.</title>
        <authorList>
            <consortium name="DOE Joint Genome Institute"/>
            <consortium name="Mycorrhizal Genomics Consortium"/>
            <person name="Kohler A."/>
            <person name="Kuo A."/>
            <person name="Nagy L.G."/>
            <person name="Floudas D."/>
            <person name="Copeland A."/>
            <person name="Barry K.W."/>
            <person name="Cichocki N."/>
            <person name="Veneault-Fourrey C."/>
            <person name="LaButti K."/>
            <person name="Lindquist E.A."/>
            <person name="Lipzen A."/>
            <person name="Lundell T."/>
            <person name="Morin E."/>
            <person name="Murat C."/>
            <person name="Riley R."/>
            <person name="Ohm R."/>
            <person name="Sun H."/>
            <person name="Tunlid A."/>
            <person name="Henrissat B."/>
            <person name="Grigoriev I.V."/>
            <person name="Hibbett D.S."/>
            <person name="Martin F."/>
        </authorList>
    </citation>
    <scope>NUCLEOTIDE SEQUENCE [LARGE SCALE GENOMIC DNA]</scope>
    <source>
        <strain evidence="2">F 1598</strain>
    </source>
</reference>
<dbReference type="HOGENOM" id="CLU_170509_0_0_1"/>
<dbReference type="InParanoid" id="A0A0C3FYS4"/>
<dbReference type="Proteomes" id="UP000054166">
    <property type="component" value="Unassembled WGS sequence"/>
</dbReference>
<dbReference type="OrthoDB" id="3257713at2759"/>
<dbReference type="AlphaFoldDB" id="A0A0C3FYS4"/>
<protein>
    <recommendedName>
        <fullName evidence="3">DUF659 domain-containing protein</fullName>
    </recommendedName>
</protein>
<keyword evidence="2" id="KW-1185">Reference proteome</keyword>
<accession>A0A0C3FYS4</accession>
<organism evidence="1 2">
    <name type="scientific">Piloderma croceum (strain F 1598)</name>
    <dbReference type="NCBI Taxonomy" id="765440"/>
    <lineage>
        <taxon>Eukaryota</taxon>
        <taxon>Fungi</taxon>
        <taxon>Dikarya</taxon>
        <taxon>Basidiomycota</taxon>
        <taxon>Agaricomycotina</taxon>
        <taxon>Agaricomycetes</taxon>
        <taxon>Agaricomycetidae</taxon>
        <taxon>Atheliales</taxon>
        <taxon>Atheliaceae</taxon>
        <taxon>Piloderma</taxon>
    </lineage>
</organism>
<gene>
    <name evidence="1" type="ORF">PILCRDRAFT_61066</name>
</gene>
<evidence type="ECO:0000313" key="1">
    <source>
        <dbReference type="EMBL" id="KIM89370.1"/>
    </source>
</evidence>
<dbReference type="EMBL" id="KN832975">
    <property type="protein sequence ID" value="KIM89370.1"/>
    <property type="molecule type" value="Genomic_DNA"/>
</dbReference>
<reference evidence="1 2" key="1">
    <citation type="submission" date="2014-04" db="EMBL/GenBank/DDBJ databases">
        <authorList>
            <consortium name="DOE Joint Genome Institute"/>
            <person name="Kuo A."/>
            <person name="Tarkka M."/>
            <person name="Buscot F."/>
            <person name="Kohler A."/>
            <person name="Nagy L.G."/>
            <person name="Floudas D."/>
            <person name="Copeland A."/>
            <person name="Barry K.W."/>
            <person name="Cichocki N."/>
            <person name="Veneault-Fourrey C."/>
            <person name="LaButti K."/>
            <person name="Lindquist E.A."/>
            <person name="Lipzen A."/>
            <person name="Lundell T."/>
            <person name="Morin E."/>
            <person name="Murat C."/>
            <person name="Sun H."/>
            <person name="Tunlid A."/>
            <person name="Henrissat B."/>
            <person name="Grigoriev I.V."/>
            <person name="Hibbett D.S."/>
            <person name="Martin F."/>
            <person name="Nordberg H.P."/>
            <person name="Cantor M.N."/>
            <person name="Hua S.X."/>
        </authorList>
    </citation>
    <scope>NUCLEOTIDE SEQUENCE [LARGE SCALE GENOMIC DNA]</scope>
    <source>
        <strain evidence="1 2">F 1598</strain>
    </source>
</reference>
<name>A0A0C3FYS4_PILCF</name>
<dbReference type="STRING" id="765440.A0A0C3FYS4"/>
<evidence type="ECO:0008006" key="3">
    <source>
        <dbReference type="Google" id="ProtNLM"/>
    </source>
</evidence>
<feature type="non-terminal residue" evidence="1">
    <location>
        <position position="1"/>
    </location>
</feature>
<evidence type="ECO:0000313" key="2">
    <source>
        <dbReference type="Proteomes" id="UP000054166"/>
    </source>
</evidence>
<sequence>LDSVVNKVKEKVISKVKGKRAMGQCDGWDNIVKTHVVTSMITVEHEVTICTTHFTGHKPVTGNQLLELVLDDIKHIKDKFGVKVIGWCTDDGLDGKKMQRLLRTSLI</sequence>